<feature type="compositionally biased region" description="Low complexity" evidence="1">
    <location>
        <begin position="75"/>
        <end position="85"/>
    </location>
</feature>
<evidence type="ECO:0000313" key="2">
    <source>
        <dbReference type="EMBL" id="KAF2819061.1"/>
    </source>
</evidence>
<dbReference type="OrthoDB" id="194443at2759"/>
<name>A0A6A6ZD66_9PLEO</name>
<gene>
    <name evidence="2" type="ORF">CC86DRAFT_472458</name>
</gene>
<feature type="compositionally biased region" description="Pro residues" evidence="1">
    <location>
        <begin position="20"/>
        <end position="30"/>
    </location>
</feature>
<sequence length="462" mass="50684">MDQGNVRGAGRGHPSDHSRPTPPSMGPPVNPYGRGRGRPPYLQPATQGPRGGDLTPSPYHDQHVSSTTAPPNTGSSFSTITTTPVSSPPAHVPTIHQSASDATAHARLDGNFAGIIAPADAPKLSPEEIKLIRYNEGLRFNNTLSGGTILSEVRPSSTSQVLDAYRGAGIPNEFPELLKGPGVEVKVQRVGTTSDDTNTTDTYTIPEALLRRCSPYLAVKCDDISKQSGSKTITFVYEDTTWFSSFVTWMCCGRYIALDARDQVVEGRDAMAWVLGDKLQSVEFKDCIMHRLYTEYTSQGPIKTIYPWQIQYVCRSTEPDSKLRLFFLDILAAYFPDKSRVGGTWEQWDAVFQKYADARAFMLWSYMTMTADRLYIKPYARYMEQKPEEIVPVVAELGTNVQTEKLMSVVPVKRNADGTPVEKAITDVPTKVSDDAAIATASTEAEEGATGHPFSAVSITRV</sequence>
<dbReference type="AlphaFoldDB" id="A0A6A6ZD66"/>
<dbReference type="EMBL" id="MU006247">
    <property type="protein sequence ID" value="KAF2819061.1"/>
    <property type="molecule type" value="Genomic_DNA"/>
</dbReference>
<accession>A0A6A6ZD66</accession>
<evidence type="ECO:0000313" key="3">
    <source>
        <dbReference type="Proteomes" id="UP000799424"/>
    </source>
</evidence>
<keyword evidence="3" id="KW-1185">Reference proteome</keyword>
<protein>
    <submittedName>
        <fullName evidence="2">Uncharacterized protein</fullName>
    </submittedName>
</protein>
<proteinExistence type="predicted"/>
<evidence type="ECO:0000256" key="1">
    <source>
        <dbReference type="SAM" id="MobiDB-lite"/>
    </source>
</evidence>
<feature type="region of interest" description="Disordered" evidence="1">
    <location>
        <begin position="1"/>
        <end position="101"/>
    </location>
</feature>
<dbReference type="Proteomes" id="UP000799424">
    <property type="component" value="Unassembled WGS sequence"/>
</dbReference>
<organism evidence="2 3">
    <name type="scientific">Ophiobolus disseminans</name>
    <dbReference type="NCBI Taxonomy" id="1469910"/>
    <lineage>
        <taxon>Eukaryota</taxon>
        <taxon>Fungi</taxon>
        <taxon>Dikarya</taxon>
        <taxon>Ascomycota</taxon>
        <taxon>Pezizomycotina</taxon>
        <taxon>Dothideomycetes</taxon>
        <taxon>Pleosporomycetidae</taxon>
        <taxon>Pleosporales</taxon>
        <taxon>Pleosporineae</taxon>
        <taxon>Phaeosphaeriaceae</taxon>
        <taxon>Ophiobolus</taxon>
    </lineage>
</organism>
<reference evidence="2" key="1">
    <citation type="journal article" date="2020" name="Stud. Mycol.">
        <title>101 Dothideomycetes genomes: a test case for predicting lifestyles and emergence of pathogens.</title>
        <authorList>
            <person name="Haridas S."/>
            <person name="Albert R."/>
            <person name="Binder M."/>
            <person name="Bloem J."/>
            <person name="Labutti K."/>
            <person name="Salamov A."/>
            <person name="Andreopoulos B."/>
            <person name="Baker S."/>
            <person name="Barry K."/>
            <person name="Bills G."/>
            <person name="Bluhm B."/>
            <person name="Cannon C."/>
            <person name="Castanera R."/>
            <person name="Culley D."/>
            <person name="Daum C."/>
            <person name="Ezra D."/>
            <person name="Gonzalez J."/>
            <person name="Henrissat B."/>
            <person name="Kuo A."/>
            <person name="Liang C."/>
            <person name="Lipzen A."/>
            <person name="Lutzoni F."/>
            <person name="Magnuson J."/>
            <person name="Mondo S."/>
            <person name="Nolan M."/>
            <person name="Ohm R."/>
            <person name="Pangilinan J."/>
            <person name="Park H.-J."/>
            <person name="Ramirez L."/>
            <person name="Alfaro M."/>
            <person name="Sun H."/>
            <person name="Tritt A."/>
            <person name="Yoshinaga Y."/>
            <person name="Zwiers L.-H."/>
            <person name="Turgeon B."/>
            <person name="Goodwin S."/>
            <person name="Spatafora J."/>
            <person name="Crous P."/>
            <person name="Grigoriev I."/>
        </authorList>
    </citation>
    <scope>NUCLEOTIDE SEQUENCE</scope>
    <source>
        <strain evidence="2">CBS 113818</strain>
    </source>
</reference>
<feature type="compositionally biased region" description="Polar residues" evidence="1">
    <location>
        <begin position="64"/>
        <end position="74"/>
    </location>
</feature>